<evidence type="ECO:0000256" key="1">
    <source>
        <dbReference type="ARBA" id="ARBA00022448"/>
    </source>
</evidence>
<feature type="domain" description="ABC transporter" evidence="5">
    <location>
        <begin position="4"/>
        <end position="268"/>
    </location>
</feature>
<dbReference type="InterPro" id="IPR003439">
    <property type="entry name" value="ABC_transporter-like_ATP-bd"/>
</dbReference>
<keyword evidence="2" id="KW-0547">Nucleotide-binding</keyword>
<accession>A0ABP9P374</accession>
<dbReference type="PANTHER" id="PTHR45772:SF9">
    <property type="entry name" value="CONSERVED COMPONENT OF ABC TRANSPORTER FOR NATURAL AMINO ACIDS"/>
    <property type="match status" value="1"/>
</dbReference>
<comment type="caution">
    <text evidence="6">The sequence shown here is derived from an EMBL/GenBank/DDBJ whole genome shotgun (WGS) entry which is preliminary data.</text>
</comment>
<dbReference type="Gene3D" id="3.40.50.300">
    <property type="entry name" value="P-loop containing nucleotide triphosphate hydrolases"/>
    <property type="match status" value="1"/>
</dbReference>
<evidence type="ECO:0000313" key="7">
    <source>
        <dbReference type="Proteomes" id="UP001500804"/>
    </source>
</evidence>
<dbReference type="GO" id="GO:0005524">
    <property type="term" value="F:ATP binding"/>
    <property type="evidence" value="ECO:0007669"/>
    <property type="project" value="UniProtKB-KW"/>
</dbReference>
<keyword evidence="1" id="KW-0813">Transport</keyword>
<dbReference type="InterPro" id="IPR032823">
    <property type="entry name" value="BCA_ABC_TP_C"/>
</dbReference>
<dbReference type="PANTHER" id="PTHR45772">
    <property type="entry name" value="CONSERVED COMPONENT OF ABC TRANSPORTER FOR NATURAL AMINO ACIDS-RELATED"/>
    <property type="match status" value="1"/>
</dbReference>
<evidence type="ECO:0000313" key="6">
    <source>
        <dbReference type="EMBL" id="GAA5140051.1"/>
    </source>
</evidence>
<feature type="region of interest" description="Disordered" evidence="4">
    <location>
        <begin position="111"/>
        <end position="142"/>
    </location>
</feature>
<evidence type="ECO:0000256" key="2">
    <source>
        <dbReference type="ARBA" id="ARBA00022741"/>
    </source>
</evidence>
<keyword evidence="3 6" id="KW-0067">ATP-binding</keyword>
<organism evidence="6 7">
    <name type="scientific">Pseudonocardia adelaidensis</name>
    <dbReference type="NCBI Taxonomy" id="648754"/>
    <lineage>
        <taxon>Bacteria</taxon>
        <taxon>Bacillati</taxon>
        <taxon>Actinomycetota</taxon>
        <taxon>Actinomycetes</taxon>
        <taxon>Pseudonocardiales</taxon>
        <taxon>Pseudonocardiaceae</taxon>
        <taxon>Pseudonocardia</taxon>
    </lineage>
</organism>
<evidence type="ECO:0000259" key="5">
    <source>
        <dbReference type="PROSITE" id="PS50893"/>
    </source>
</evidence>
<evidence type="ECO:0000256" key="3">
    <source>
        <dbReference type="ARBA" id="ARBA00022840"/>
    </source>
</evidence>
<dbReference type="EMBL" id="BAABJO010000046">
    <property type="protein sequence ID" value="GAA5140051.1"/>
    <property type="molecule type" value="Genomic_DNA"/>
</dbReference>
<name>A0ABP9P374_9PSEU</name>
<dbReference type="Proteomes" id="UP001500804">
    <property type="component" value="Unassembled WGS sequence"/>
</dbReference>
<dbReference type="SUPFAM" id="SSF52540">
    <property type="entry name" value="P-loop containing nucleoside triphosphate hydrolases"/>
    <property type="match status" value="1"/>
</dbReference>
<protein>
    <submittedName>
        <fullName evidence="6">ABC transporter ATP-binding protein</fullName>
    </submittedName>
</protein>
<reference evidence="7" key="1">
    <citation type="journal article" date="2019" name="Int. J. Syst. Evol. Microbiol.">
        <title>The Global Catalogue of Microorganisms (GCM) 10K type strain sequencing project: providing services to taxonomists for standard genome sequencing and annotation.</title>
        <authorList>
            <consortium name="The Broad Institute Genomics Platform"/>
            <consortium name="The Broad Institute Genome Sequencing Center for Infectious Disease"/>
            <person name="Wu L."/>
            <person name="Ma J."/>
        </authorList>
    </citation>
    <scope>NUCLEOTIDE SEQUENCE [LARGE SCALE GENOMIC DNA]</scope>
    <source>
        <strain evidence="7">JCM 18302</strain>
    </source>
</reference>
<keyword evidence="7" id="KW-1185">Reference proteome</keyword>
<dbReference type="PROSITE" id="PS50893">
    <property type="entry name" value="ABC_TRANSPORTER_2"/>
    <property type="match status" value="1"/>
</dbReference>
<dbReference type="InterPro" id="IPR027417">
    <property type="entry name" value="P-loop_NTPase"/>
</dbReference>
<dbReference type="Pfam" id="PF00005">
    <property type="entry name" value="ABC_tran"/>
    <property type="match status" value="1"/>
</dbReference>
<feature type="compositionally biased region" description="Basic and acidic residues" evidence="4">
    <location>
        <begin position="124"/>
        <end position="133"/>
    </location>
</feature>
<gene>
    <name evidence="6" type="ORF">GCM10023320_77100</name>
</gene>
<dbReference type="Pfam" id="PF12399">
    <property type="entry name" value="BCA_ABC_TP_C"/>
    <property type="match status" value="1"/>
</dbReference>
<dbReference type="InterPro" id="IPR051120">
    <property type="entry name" value="ABC_AA/LPS_Transport"/>
</dbReference>
<proteinExistence type="predicted"/>
<dbReference type="InterPro" id="IPR003593">
    <property type="entry name" value="AAA+_ATPase"/>
</dbReference>
<dbReference type="RefSeq" id="WP_345612397.1">
    <property type="nucleotide sequence ID" value="NZ_BAABJO010000046.1"/>
</dbReference>
<evidence type="ECO:0000256" key="4">
    <source>
        <dbReference type="SAM" id="MobiDB-lite"/>
    </source>
</evidence>
<dbReference type="SMART" id="SM00382">
    <property type="entry name" value="AAA"/>
    <property type="match status" value="1"/>
</dbReference>
<sequence>MTALRCTGLGRSFGALKAVDGVDITVEPGARHALIGPNGAGKSTLFKLVTGTMRAHAGTVELAGRDVTRLSEVARCRLGMSQTMQHASLFGSMTAAETVALAAARHEGGRISPLPRRRSAVRARAGERARERTNVTAPARSARPSVARTCEELLAEVGLADRRDVPVPALSHGERKQLEVALALACRPLLLLLDEPAAGMSPAESARLLELLAGLPAEITVLFVEHDLDLVFSLADAVTVLHLGRVLLSGTPDEVRASETVREAYLGAGRREELFFT</sequence>